<name>W9P040_FUSOX</name>
<organism evidence="2">
    <name type="scientific">Fusarium oxysporum f. sp. pisi HDV247</name>
    <dbReference type="NCBI Taxonomy" id="1080344"/>
    <lineage>
        <taxon>Eukaryota</taxon>
        <taxon>Fungi</taxon>
        <taxon>Dikarya</taxon>
        <taxon>Ascomycota</taxon>
        <taxon>Pezizomycotina</taxon>
        <taxon>Sordariomycetes</taxon>
        <taxon>Hypocreomycetidae</taxon>
        <taxon>Hypocreales</taxon>
        <taxon>Nectriaceae</taxon>
        <taxon>Fusarium</taxon>
        <taxon>Fusarium oxysporum species complex</taxon>
    </lineage>
</organism>
<dbReference type="HOGENOM" id="CLU_1669473_0_0_1"/>
<accession>W9P040</accession>
<gene>
    <name evidence="2" type="ORF">FOVG_10374</name>
</gene>
<dbReference type="AlphaFoldDB" id="W9P040"/>
<proteinExistence type="predicted"/>
<sequence>MSPLMAVAAGSGKTSMFPVPGYSMEQNARCSVTLIIPFIPAQLSSAPGNYPAPPHFIHDRSQFLAMEISHDQQDQGSCETFGLGVGATADEGPTNMNCVPHRSLSLSAVPAFLLHTVGCILIMADKRTCKRLANSRDLAVSSPGTNTPVPGHDSGLPS</sequence>
<evidence type="ECO:0000256" key="1">
    <source>
        <dbReference type="SAM" id="MobiDB-lite"/>
    </source>
</evidence>
<protein>
    <submittedName>
        <fullName evidence="2">Uncharacterized protein</fullName>
    </submittedName>
</protein>
<reference evidence="2" key="2">
    <citation type="submission" date="2012-05" db="EMBL/GenBank/DDBJ databases">
        <title>Annotation of the Genome Sequence of Fusarium oxysporum HDV247.</title>
        <authorList>
            <consortium name="The Broad Institute Genomics Platform"/>
            <person name="Ma L.-J."/>
            <person name="Corby-Kistler H."/>
            <person name="Broz K."/>
            <person name="Gale L.R."/>
            <person name="Jonkers W."/>
            <person name="O'Donnell K."/>
            <person name="Ploetz R."/>
            <person name="Steinberg C."/>
            <person name="Schwartz D.C."/>
            <person name="VanEtten H."/>
            <person name="Zhou S."/>
            <person name="Young S.K."/>
            <person name="Zeng Q."/>
            <person name="Gargeya S."/>
            <person name="Fitzgerald M."/>
            <person name="Abouelleil A."/>
            <person name="Alvarado L."/>
            <person name="Chapman S.B."/>
            <person name="Gainer-Dewar J."/>
            <person name="Goldberg J."/>
            <person name="Griggs A."/>
            <person name="Gujja S."/>
            <person name="Hansen M."/>
            <person name="Howarth C."/>
            <person name="Imamovic A."/>
            <person name="Ireland A."/>
            <person name="Larimer J."/>
            <person name="McCowan C."/>
            <person name="Murphy C."/>
            <person name="Pearson M."/>
            <person name="Poon T.W."/>
            <person name="Priest M."/>
            <person name="Roberts A."/>
            <person name="Saif S."/>
            <person name="Shea T."/>
            <person name="Sykes S."/>
            <person name="Wortman J."/>
            <person name="Nusbaum C."/>
            <person name="Birren B."/>
        </authorList>
    </citation>
    <scope>NUCLEOTIDE SEQUENCE</scope>
    <source>
        <strain evidence="2">HDV247</strain>
    </source>
</reference>
<dbReference type="Proteomes" id="UP000030751">
    <property type="component" value="Unassembled WGS sequence"/>
</dbReference>
<feature type="region of interest" description="Disordered" evidence="1">
    <location>
        <begin position="138"/>
        <end position="158"/>
    </location>
</feature>
<evidence type="ECO:0000313" key="2">
    <source>
        <dbReference type="EMBL" id="EXA38433.1"/>
    </source>
</evidence>
<dbReference type="EMBL" id="JH650974">
    <property type="protein sequence ID" value="EXA38433.1"/>
    <property type="molecule type" value="Genomic_DNA"/>
</dbReference>
<reference evidence="2" key="1">
    <citation type="submission" date="2011-10" db="EMBL/GenBank/DDBJ databases">
        <title>The Genome Sequence of Fusarium oxysporum HDV247.</title>
        <authorList>
            <consortium name="The Broad Institute Genome Sequencing Platform"/>
            <person name="Ma L.-J."/>
            <person name="Gale L.R."/>
            <person name="Schwartz D.C."/>
            <person name="Zhou S."/>
            <person name="Corby-Kistler H."/>
            <person name="Young S.K."/>
            <person name="Zeng Q."/>
            <person name="Gargeya S."/>
            <person name="Fitzgerald M."/>
            <person name="Haas B."/>
            <person name="Abouelleil A."/>
            <person name="Alvarado L."/>
            <person name="Arachchi H.M."/>
            <person name="Berlin A."/>
            <person name="Brown A."/>
            <person name="Chapman S.B."/>
            <person name="Chen Z."/>
            <person name="Dunbar C."/>
            <person name="Freedman E."/>
            <person name="Gearin G."/>
            <person name="Goldberg J."/>
            <person name="Griggs A."/>
            <person name="Gujja S."/>
            <person name="Heiman D."/>
            <person name="Howarth C."/>
            <person name="Larson L."/>
            <person name="Lui A."/>
            <person name="MacDonald P.J.P."/>
            <person name="Montmayeur A."/>
            <person name="Murphy C."/>
            <person name="Neiman D."/>
            <person name="Pearson M."/>
            <person name="Priest M."/>
            <person name="Roberts A."/>
            <person name="Saif S."/>
            <person name="Shea T."/>
            <person name="Shenoy N."/>
            <person name="Sisk P."/>
            <person name="Stolte C."/>
            <person name="Sykes S."/>
            <person name="Wortman J."/>
            <person name="Nusbaum C."/>
            <person name="Birren B."/>
        </authorList>
    </citation>
    <scope>NUCLEOTIDE SEQUENCE [LARGE SCALE GENOMIC DNA]</scope>
    <source>
        <strain evidence="2">HDV247</strain>
    </source>
</reference>